<evidence type="ECO:0000256" key="4">
    <source>
        <dbReference type="ARBA" id="ARBA00022801"/>
    </source>
</evidence>
<evidence type="ECO:0000256" key="1">
    <source>
        <dbReference type="ARBA" id="ARBA00001311"/>
    </source>
</evidence>
<dbReference type="PROSITE" id="PS00571">
    <property type="entry name" value="AMIDASES"/>
    <property type="match status" value="1"/>
</dbReference>
<comment type="catalytic activity">
    <reaction evidence="1">
        <text>a monocarboxylic acid amide + H2O = a monocarboxylate + NH4(+)</text>
        <dbReference type="Rhea" id="RHEA:12020"/>
        <dbReference type="ChEBI" id="CHEBI:15377"/>
        <dbReference type="ChEBI" id="CHEBI:28938"/>
        <dbReference type="ChEBI" id="CHEBI:35757"/>
        <dbReference type="ChEBI" id="CHEBI:83628"/>
        <dbReference type="EC" id="3.5.1.4"/>
    </reaction>
</comment>
<reference evidence="7 8" key="1">
    <citation type="journal article" date="2023" name="IMA Fungus">
        <title>Comparative genomic study of the Penicillium genus elucidates a diverse pangenome and 15 lateral gene transfer events.</title>
        <authorList>
            <person name="Petersen C."/>
            <person name="Sorensen T."/>
            <person name="Nielsen M.R."/>
            <person name="Sondergaard T.E."/>
            <person name="Sorensen J.L."/>
            <person name="Fitzpatrick D.A."/>
            <person name="Frisvad J.C."/>
            <person name="Nielsen K.L."/>
        </authorList>
    </citation>
    <scope>NUCLEOTIDE SEQUENCE [LARGE SCALE GENOMIC DNA]</scope>
    <source>
        <strain evidence="7 8">IBT 29057</strain>
    </source>
</reference>
<dbReference type="InterPro" id="IPR023631">
    <property type="entry name" value="Amidase_dom"/>
</dbReference>
<evidence type="ECO:0000256" key="2">
    <source>
        <dbReference type="ARBA" id="ARBA00009199"/>
    </source>
</evidence>
<proteinExistence type="inferred from homology"/>
<accession>A0AAD6GPV0</accession>
<name>A0AAD6GPV0_9EURO</name>
<feature type="domain" description="Amidase" evidence="6">
    <location>
        <begin position="72"/>
        <end position="454"/>
    </location>
</feature>
<evidence type="ECO:0000256" key="3">
    <source>
        <dbReference type="ARBA" id="ARBA00012922"/>
    </source>
</evidence>
<dbReference type="GO" id="GO:0004040">
    <property type="term" value="F:amidase activity"/>
    <property type="evidence" value="ECO:0007669"/>
    <property type="project" value="UniProtKB-EC"/>
</dbReference>
<comment type="caution">
    <text evidence="7">The sequence shown here is derived from an EMBL/GenBank/DDBJ whole genome shotgun (WGS) entry which is preliminary data.</text>
</comment>
<evidence type="ECO:0000313" key="7">
    <source>
        <dbReference type="EMBL" id="KAJ5581217.1"/>
    </source>
</evidence>
<protein>
    <recommendedName>
        <fullName evidence="3">amidase</fullName>
        <ecNumber evidence="3">3.5.1.4</ecNumber>
    </recommendedName>
</protein>
<dbReference type="Pfam" id="PF01425">
    <property type="entry name" value="Amidase"/>
    <property type="match status" value="1"/>
</dbReference>
<dbReference type="InterPro" id="IPR036928">
    <property type="entry name" value="AS_sf"/>
</dbReference>
<dbReference type="PANTHER" id="PTHR46072:SF11">
    <property type="entry name" value="AMIDASE-RELATED"/>
    <property type="match status" value="1"/>
</dbReference>
<dbReference type="AlphaFoldDB" id="A0AAD6GPV0"/>
<dbReference type="EC" id="3.5.1.4" evidence="3"/>
<dbReference type="PANTHER" id="PTHR46072">
    <property type="entry name" value="AMIDASE-RELATED-RELATED"/>
    <property type="match status" value="1"/>
</dbReference>
<feature type="region of interest" description="Disordered" evidence="5">
    <location>
        <begin position="1"/>
        <end position="22"/>
    </location>
</feature>
<keyword evidence="4" id="KW-0378">Hydrolase</keyword>
<gene>
    <name evidence="7" type="ORF">N7450_007518</name>
</gene>
<dbReference type="EMBL" id="JAQJAC010000006">
    <property type="protein sequence ID" value="KAJ5581217.1"/>
    <property type="molecule type" value="Genomic_DNA"/>
</dbReference>
<evidence type="ECO:0000313" key="8">
    <source>
        <dbReference type="Proteomes" id="UP001216150"/>
    </source>
</evidence>
<dbReference type="SUPFAM" id="SSF75304">
    <property type="entry name" value="Amidase signature (AS) enzymes"/>
    <property type="match status" value="1"/>
</dbReference>
<comment type="similarity">
    <text evidence="2">Belongs to the amidase family.</text>
</comment>
<keyword evidence="8" id="KW-1185">Reference proteome</keyword>
<dbReference type="Gene3D" id="3.90.1300.10">
    <property type="entry name" value="Amidase signature (AS) domain"/>
    <property type="match status" value="1"/>
</dbReference>
<evidence type="ECO:0000259" key="6">
    <source>
        <dbReference type="Pfam" id="PF01425"/>
    </source>
</evidence>
<organism evidence="7 8">
    <name type="scientific">Penicillium hetheringtonii</name>
    <dbReference type="NCBI Taxonomy" id="911720"/>
    <lineage>
        <taxon>Eukaryota</taxon>
        <taxon>Fungi</taxon>
        <taxon>Dikarya</taxon>
        <taxon>Ascomycota</taxon>
        <taxon>Pezizomycotina</taxon>
        <taxon>Eurotiomycetes</taxon>
        <taxon>Eurotiomycetidae</taxon>
        <taxon>Eurotiales</taxon>
        <taxon>Aspergillaceae</taxon>
        <taxon>Penicillium</taxon>
    </lineage>
</organism>
<dbReference type="Proteomes" id="UP001216150">
    <property type="component" value="Unassembled WGS sequence"/>
</dbReference>
<evidence type="ECO:0000256" key="5">
    <source>
        <dbReference type="SAM" id="MobiDB-lite"/>
    </source>
</evidence>
<sequence length="459" mass="50764">MTSSPPNGDIPHWKSIAQGKKADRDAKIIQDWRLKPEQLSDDQLNVIHVPYQCGLLTIKEQEITDLNAFSLVENMVNRKYSSYEVNCLSEIFFEEAMSAAKKLDDDFEKSGIPRGPLHGLPVSLKDCFQIENTDAAIGYTTLVNQPSSKQDESEITRIMRESGAILFCKTNVPTALMSGETFNSIYGYTSNPYNRNFSSGGSSGGESALLALHGSPLGVGTDIGGSVRIPASFCGLYSLKPSFGRFSTAGIRDSLNGQEAVRNTVGPMAHSLKDIEIWCQTVVDSQSHVSADPDCLPIPWRDYQIPQKLCFGEFILMRLDRSHRTDIPGFLLDDGIVKPLPPVTAALLRLKKGLEAAGHVVVEFCMFPLYQSAAARRLGETLSLTKEPWPRGYELLENMIKDDNVVPATVSDLWEAQVQRTDYCKRVLQKWADTKNYTGIGREIDGLIMPCSPWSASSK</sequence>
<dbReference type="InterPro" id="IPR020556">
    <property type="entry name" value="Amidase_CS"/>
</dbReference>